<organism evidence="9">
    <name type="scientific">Asparagopsis taxiformis</name>
    <dbReference type="NCBI Taxonomy" id="260499"/>
    <lineage>
        <taxon>Eukaryota</taxon>
        <taxon>Rhodophyta</taxon>
        <taxon>Florideophyceae</taxon>
        <taxon>Rhodymeniophycidae</taxon>
        <taxon>Bonnemaisoniales</taxon>
        <taxon>Bonnemaisoniaceae</taxon>
        <taxon>Asparagopsis</taxon>
    </lineage>
</organism>
<dbReference type="NCBIfam" id="NF004368">
    <property type="entry name" value="PRK05738.3-4"/>
    <property type="match status" value="1"/>
</dbReference>
<dbReference type="FunFam" id="3.30.70.330:FF:000001">
    <property type="entry name" value="50S ribosomal protein L23"/>
    <property type="match status" value="1"/>
</dbReference>
<evidence type="ECO:0000313" key="9">
    <source>
        <dbReference type="EMBL" id="AOM66080.1"/>
    </source>
</evidence>
<evidence type="ECO:0000256" key="7">
    <source>
        <dbReference type="ARBA" id="ARBA00035366"/>
    </source>
</evidence>
<keyword evidence="5 8" id="KW-0687">Ribonucleoprotein</keyword>
<keyword evidence="2" id="KW-0699">rRNA-binding</keyword>
<keyword evidence="9" id="KW-0934">Plastid</keyword>
<dbReference type="InterPro" id="IPR012678">
    <property type="entry name" value="Ribosomal_uL23/eL15/eS24_sf"/>
</dbReference>
<gene>
    <name evidence="9" type="primary">rpl23</name>
    <name evidence="9" type="ORF">Aspa_201</name>
</gene>
<evidence type="ECO:0000256" key="4">
    <source>
        <dbReference type="ARBA" id="ARBA00022980"/>
    </source>
</evidence>
<evidence type="ECO:0000256" key="1">
    <source>
        <dbReference type="ARBA" id="ARBA00006700"/>
    </source>
</evidence>
<dbReference type="GO" id="GO:0005840">
    <property type="term" value="C:ribosome"/>
    <property type="evidence" value="ECO:0007669"/>
    <property type="project" value="UniProtKB-KW"/>
</dbReference>
<dbReference type="GO" id="GO:1990904">
    <property type="term" value="C:ribonucleoprotein complex"/>
    <property type="evidence" value="ECO:0007669"/>
    <property type="project" value="UniProtKB-KW"/>
</dbReference>
<dbReference type="PROSITE" id="PS00050">
    <property type="entry name" value="RIBOSOMAL_L23"/>
    <property type="match status" value="1"/>
</dbReference>
<dbReference type="InterPro" id="IPR012677">
    <property type="entry name" value="Nucleotide-bd_a/b_plait_sf"/>
</dbReference>
<proteinExistence type="inferred from homology"/>
<dbReference type="InterPro" id="IPR013025">
    <property type="entry name" value="Ribosomal_uL23-like"/>
</dbReference>
<dbReference type="AlphaFoldDB" id="A0A1C9CCG6"/>
<dbReference type="GO" id="GO:0019843">
    <property type="term" value="F:rRNA binding"/>
    <property type="evidence" value="ECO:0007669"/>
    <property type="project" value="UniProtKB-KW"/>
</dbReference>
<dbReference type="GeneID" id="29070581"/>
<dbReference type="EMBL" id="KX284717">
    <property type="protein sequence ID" value="AOM66080.1"/>
    <property type="molecule type" value="Genomic_DNA"/>
</dbReference>
<evidence type="ECO:0000256" key="8">
    <source>
        <dbReference type="RuleBase" id="RU003934"/>
    </source>
</evidence>
<sequence>MLEIQERKLLDLIKYPIITDKTTKLLEDNQYCFAVNKTANKVNIKQAIEYLFNVKVKSINTCNQPKQKRTVGKFIGNKPNYKKAIITLKDNETINLFSED</sequence>
<dbReference type="NCBIfam" id="NF004363">
    <property type="entry name" value="PRK05738.2-4"/>
    <property type="match status" value="1"/>
</dbReference>
<geneLocation type="plastid" evidence="9"/>
<dbReference type="HAMAP" id="MF_01369_B">
    <property type="entry name" value="Ribosomal_uL23_B"/>
    <property type="match status" value="1"/>
</dbReference>
<keyword evidence="3" id="KW-0694">RNA-binding</keyword>
<dbReference type="GO" id="GO:0003735">
    <property type="term" value="F:structural constituent of ribosome"/>
    <property type="evidence" value="ECO:0007669"/>
    <property type="project" value="InterPro"/>
</dbReference>
<evidence type="ECO:0000256" key="6">
    <source>
        <dbReference type="ARBA" id="ARBA00035287"/>
    </source>
</evidence>
<comment type="similarity">
    <text evidence="1 8">Belongs to the universal ribosomal protein uL23 family.</text>
</comment>
<name>A0A1C9CCG6_9FLOR</name>
<dbReference type="Pfam" id="PF00276">
    <property type="entry name" value="Ribosomal_L23"/>
    <property type="match status" value="1"/>
</dbReference>
<accession>A0A1C9CCG6</accession>
<evidence type="ECO:0000256" key="5">
    <source>
        <dbReference type="ARBA" id="ARBA00023274"/>
    </source>
</evidence>
<evidence type="ECO:0000256" key="2">
    <source>
        <dbReference type="ARBA" id="ARBA00022730"/>
    </source>
</evidence>
<dbReference type="InterPro" id="IPR001014">
    <property type="entry name" value="Ribosomal_uL23_CS"/>
</dbReference>
<dbReference type="PANTHER" id="PTHR11620">
    <property type="entry name" value="60S RIBOSOMAL PROTEIN L23A"/>
    <property type="match status" value="1"/>
</dbReference>
<dbReference type="SUPFAM" id="SSF54189">
    <property type="entry name" value="Ribosomal proteins S24e, L23 and L15e"/>
    <property type="match status" value="1"/>
</dbReference>
<dbReference type="Gene3D" id="3.30.70.330">
    <property type="match status" value="1"/>
</dbReference>
<protein>
    <recommendedName>
        <fullName evidence="6">Large ribosomal subunit protein uL23c</fullName>
    </recommendedName>
    <alternativeName>
        <fullName evidence="7">50S ribosomal protein L23, chloroplastic</fullName>
    </alternativeName>
</protein>
<keyword evidence="4 8" id="KW-0689">Ribosomal protein</keyword>
<dbReference type="RefSeq" id="YP_009294597.1">
    <property type="nucleotide sequence ID" value="NC_031148.1"/>
</dbReference>
<reference evidence="9" key="1">
    <citation type="journal article" date="2016" name="BMC Biol.">
        <title>Parallel evolution of highly conserved plastid genome architecture in red seaweeds and seed plants.</title>
        <authorList>
            <person name="Lee J."/>
            <person name="Cho C.H."/>
            <person name="Park S.I."/>
            <person name="Choi J.W."/>
            <person name="Song H.S."/>
            <person name="West J.A."/>
            <person name="Bhattacharya D."/>
            <person name="Yoon H.S."/>
        </authorList>
    </citation>
    <scope>NUCLEOTIDE SEQUENCE</scope>
</reference>
<evidence type="ECO:0000256" key="3">
    <source>
        <dbReference type="ARBA" id="ARBA00022884"/>
    </source>
</evidence>
<dbReference type="GO" id="GO:0006412">
    <property type="term" value="P:translation"/>
    <property type="evidence" value="ECO:0007669"/>
    <property type="project" value="InterPro"/>
</dbReference>